<protein>
    <recommendedName>
        <fullName evidence="3">DNA-binding protein</fullName>
    </recommendedName>
</protein>
<proteinExistence type="predicted"/>
<comment type="caution">
    <text evidence="1">The sequence shown here is derived from an EMBL/GenBank/DDBJ whole genome shotgun (WGS) entry which is preliminary data.</text>
</comment>
<keyword evidence="2" id="KW-1185">Reference proteome</keyword>
<organism evidence="1 2">
    <name type="scientific">Paenibacillus cookii</name>
    <dbReference type="NCBI Taxonomy" id="157839"/>
    <lineage>
        <taxon>Bacteria</taxon>
        <taxon>Bacillati</taxon>
        <taxon>Bacillota</taxon>
        <taxon>Bacilli</taxon>
        <taxon>Bacillales</taxon>
        <taxon>Paenibacillaceae</taxon>
        <taxon>Paenibacillus</taxon>
    </lineage>
</organism>
<dbReference type="Proteomes" id="UP000680638">
    <property type="component" value="Unassembled WGS sequence"/>
</dbReference>
<reference evidence="1 2" key="1">
    <citation type="submission" date="2021-03" db="EMBL/GenBank/DDBJ databases">
        <title>Antimicrobial resistance genes in bacteria isolated from Japanese honey, and their potential for conferring macrolide and lincosamide resistance in the American foulbrood pathogen Paenibacillus larvae.</title>
        <authorList>
            <person name="Okamoto M."/>
            <person name="Kumagai M."/>
            <person name="Kanamori H."/>
            <person name="Takamatsu D."/>
        </authorList>
    </citation>
    <scope>NUCLEOTIDE SEQUENCE [LARGE SCALE GENOMIC DNA]</scope>
    <source>
        <strain evidence="1 2">J21TS3</strain>
    </source>
</reference>
<evidence type="ECO:0000313" key="1">
    <source>
        <dbReference type="EMBL" id="GIO66396.1"/>
    </source>
</evidence>
<evidence type="ECO:0000313" key="2">
    <source>
        <dbReference type="Proteomes" id="UP000680638"/>
    </source>
</evidence>
<accession>A0ABQ4LT00</accession>
<name>A0ABQ4LT00_9BACL</name>
<dbReference type="EMBL" id="BORW01000004">
    <property type="protein sequence ID" value="GIO66396.1"/>
    <property type="molecule type" value="Genomic_DNA"/>
</dbReference>
<sequence length="261" mass="30480">MDLDVVTKMLKMTYSFELWDKLLELSDSLYKRVQNLYENQQGTSDQYLKPSRHLAYYYGYSLLMKGLAYKELEHYGEALRCIDQYADLSWFQPLDEEALQEIRYYKFISEPNRLEVLLLSGESDILPHYVEFLLRNPKEVLPGLMSILKTANKFSLNIDHVLTLFSGQISDLLHSSSQGVIDTAYLHNFLLGIIKYKIAHADYNAAIDYTLRLLTSTDKTENDKYYKQAIVYFESLRPFASPEQVDTFHLHIANIMERVVI</sequence>
<evidence type="ECO:0008006" key="3">
    <source>
        <dbReference type="Google" id="ProtNLM"/>
    </source>
</evidence>
<gene>
    <name evidence="1" type="ORF">J21TS3_12170</name>
</gene>